<protein>
    <submittedName>
        <fullName evidence="1">Uncharacterized protein</fullName>
    </submittedName>
</protein>
<keyword evidence="2" id="KW-1185">Reference proteome</keyword>
<dbReference type="Proteomes" id="UP000229965">
    <property type="component" value="Segment"/>
</dbReference>
<evidence type="ECO:0000313" key="2">
    <source>
        <dbReference type="Proteomes" id="UP000229965"/>
    </source>
</evidence>
<reference evidence="1 2" key="1">
    <citation type="submission" date="2017-08" db="EMBL/GenBank/DDBJ databases">
        <authorList>
            <person name="Miranda A."/>
            <person name="Molina J.M."/>
            <person name="Pressly P.D."/>
            <person name="Bhuiyan S."/>
            <person name="Nayek S."/>
            <person name="Layton S.R."/>
            <person name="Kim T."/>
            <person name="Hughes L.E."/>
            <person name="Garlena R.A."/>
            <person name="Russell D.A."/>
            <person name="Pope W.H."/>
            <person name="Jacobs-Sera D."/>
            <person name="Hendrix R.W."/>
            <person name="Hatfull G.F."/>
        </authorList>
    </citation>
    <scope>NUCLEOTIDE SEQUENCE [LARGE SCALE GENOMIC DNA]</scope>
</reference>
<dbReference type="EMBL" id="MF766048">
    <property type="protein sequence ID" value="ATI18973.1"/>
    <property type="molecule type" value="Genomic_DNA"/>
</dbReference>
<evidence type="ECO:0000313" key="1">
    <source>
        <dbReference type="EMBL" id="ATI18973.1"/>
    </source>
</evidence>
<organism evidence="1 2">
    <name type="scientific">Streptomyces phage Tefunt</name>
    <dbReference type="NCBI Taxonomy" id="2041209"/>
    <lineage>
        <taxon>Viruses</taxon>
        <taxon>Duplodnaviria</taxon>
        <taxon>Heunggongvirae</taxon>
        <taxon>Uroviricota</taxon>
        <taxon>Caudoviricetes</taxon>
        <taxon>Arquatrovirinae</taxon>
        <taxon>Omarvirus</taxon>
        <taxon>Omarvirus tefunt</taxon>
    </lineage>
</organism>
<name>A0A291LIQ1_9CAUD</name>
<proteinExistence type="predicted"/>
<gene>
    <name evidence="1" type="ORF">SEA_TEFUNT_33</name>
</gene>
<sequence length="67" mass="7513">MSRVTVMSTVTYVVELDVPLGFLVDEEEFARSQSLEIERSARSSFRDTEAKLKSVKATSVVTAEKAW</sequence>
<accession>A0A291LIQ1</accession>